<dbReference type="PROSITE" id="PS50297">
    <property type="entry name" value="ANK_REP_REGION"/>
    <property type="match status" value="3"/>
</dbReference>
<feature type="region of interest" description="Disordered" evidence="5">
    <location>
        <begin position="666"/>
        <end position="686"/>
    </location>
</feature>
<reference evidence="7" key="1">
    <citation type="submission" date="2021-02" db="EMBL/GenBank/DDBJ databases">
        <authorList>
            <person name="Nowell W R."/>
        </authorList>
    </citation>
    <scope>NUCLEOTIDE SEQUENCE</scope>
</reference>
<dbReference type="InterPro" id="IPR036770">
    <property type="entry name" value="Ankyrin_rpt-contain_sf"/>
</dbReference>
<feature type="region of interest" description="Disordered" evidence="5">
    <location>
        <begin position="13"/>
        <end position="35"/>
    </location>
</feature>
<dbReference type="SUPFAM" id="SSF48403">
    <property type="entry name" value="Ankyrin repeat"/>
    <property type="match status" value="1"/>
</dbReference>
<dbReference type="PROSITE" id="PS50088">
    <property type="entry name" value="ANK_REPEAT"/>
    <property type="match status" value="3"/>
</dbReference>
<accession>A0A8S2LQ57</accession>
<sequence>MAKFLQRLFSGGSSTNKNSLHSSQTSLNNSGKLRQGGTIGGSLENLASYHIKTKDLEKNKLHKASWDGNLHKVQRLAKPGAINIRDQDKRTPLHLAIVRGHLNIVKYLVQEDAQLHLTDNENRTPLIKAVLSGNQNPKLNYEIVKELIFVGDGGQFINAVDLSGKNALHYAIELNRLDLVQLFTHDKRCDVNFQDRDFQTPLHLAIKVQNLQILNQLLLAHADPNVKNRNGQTPLILATSLNYIDTVKILLENNADTQLVDNQQMNAVDIAKKHHHNSCAQIILEYDKQQKDQESRKKSVPSIQQQSISERHGLTLNPMGNDSSDDSSSSDEETKVKTQSVGGEQSDDNTILTGKEQQKGLGSLMKNIPLQQPSVDKIHQVNNDNKNRITNAANTVKQSSSTFDIKSITNRNKESDDTSISAHFPEKPMVATKMNDTYAALVASTPLSDAIKTRSSSWSDEVDDSIHQGSPHTIVRLQNKKKSETWDDDSGTSSPSSYSRGKNKTTHKSDQSKPTKTTVSSLASTLPFILNSASVFKTDQQNEQMYVSDDDDPIEEEVRNKIASPRQNNNNNTNENNWNTMNQLTASTNGVNLFNKNITDKTTVKDDNSWNTNMTIPKTSMDLKMNLIAHTPLPQTTLPVKQHETMSPEISNKLKNTLVHHSPMSTAVSPTKDMSENSWSTSTVSGHAKSSTELITNLIQHTPIPEKQRMKSTISSSWDDSRPFSADLKRAITTAAPQEGTIENLIATFKPVKNDLLNRKQTRSLSSDDSIEEHISIIKPNDDNKSDAISSLIQHSIHPSGASSNHHHDISNLVKIVEYNINKNHTTEPLGKFVSGVGTQSSSVATTPINQKRTSLSQPTGKAIVTKMARADSTSSIDSSIIDDTVKTSNYKMATTAQNSTGDLQNRDTPFMSATPKTMMKKRQRRISRDTDNDEQDDEDDYDELTWKKTNRNDIDYPVGNGHDFKLLRQYSNEMTSLYQSQSKQHIQHQNGSNHRMYEVGVRSSLSSSSSSFRHENMDGKLNELREDIRQIERKHEDSLELKRQLKDIEIKKNNFEAMWNKTQQLLADTETNLEQEKQAKLKLEWNTRNLNNELKTIRTKLQMVEDEKDLLQQRFSTLKDQKQSNSTHISHGLSNITTNGILREEDIEKIKSRHREEMKLLSLENEDLHQRTRQLQSDLQLHKESLDVTVRYKIDLEKACEEKTYLQHEIHRLKLEKDLIEQEKVEYKTKYDSLQDEMRLLLFDRSKIEQKLTAELQEQTKQRNRSLEDIRKYKQQIEQLNIKLGMCINNES</sequence>
<evidence type="ECO:0000256" key="5">
    <source>
        <dbReference type="SAM" id="MobiDB-lite"/>
    </source>
</evidence>
<name>A0A8S2LQ57_9BILA</name>
<dbReference type="Proteomes" id="UP000677228">
    <property type="component" value="Unassembled WGS sequence"/>
</dbReference>
<evidence type="ECO:0000313" key="7">
    <source>
        <dbReference type="EMBL" id="CAF3914659.1"/>
    </source>
</evidence>
<feature type="region of interest" description="Disordered" evidence="5">
    <location>
        <begin position="897"/>
        <end position="941"/>
    </location>
</feature>
<organism evidence="7 8">
    <name type="scientific">Didymodactylos carnosus</name>
    <dbReference type="NCBI Taxonomy" id="1234261"/>
    <lineage>
        <taxon>Eukaryota</taxon>
        <taxon>Metazoa</taxon>
        <taxon>Spiralia</taxon>
        <taxon>Gnathifera</taxon>
        <taxon>Rotifera</taxon>
        <taxon>Eurotatoria</taxon>
        <taxon>Bdelloidea</taxon>
        <taxon>Philodinida</taxon>
        <taxon>Philodinidae</taxon>
        <taxon>Didymodactylos</taxon>
    </lineage>
</organism>
<dbReference type="Proteomes" id="UP000682733">
    <property type="component" value="Unassembled WGS sequence"/>
</dbReference>
<dbReference type="Pfam" id="PF12796">
    <property type="entry name" value="Ank_2"/>
    <property type="match status" value="2"/>
</dbReference>
<feature type="compositionally biased region" description="Polar residues" evidence="5">
    <location>
        <begin position="676"/>
        <end position="686"/>
    </location>
</feature>
<dbReference type="EMBL" id="CAJOBA010021946">
    <property type="protein sequence ID" value="CAF3914659.1"/>
    <property type="molecule type" value="Genomic_DNA"/>
</dbReference>
<feature type="compositionally biased region" description="Acidic residues" evidence="5">
    <location>
        <begin position="932"/>
        <end position="941"/>
    </location>
</feature>
<dbReference type="InterPro" id="IPR002110">
    <property type="entry name" value="Ankyrin_rpt"/>
</dbReference>
<feature type="compositionally biased region" description="Polar residues" evidence="5">
    <location>
        <begin position="897"/>
        <end position="908"/>
    </location>
</feature>
<evidence type="ECO:0000313" key="6">
    <source>
        <dbReference type="EMBL" id="CAF1131204.1"/>
    </source>
</evidence>
<keyword evidence="4" id="KW-0175">Coiled coil</keyword>
<protein>
    <submittedName>
        <fullName evidence="7">Uncharacterized protein</fullName>
    </submittedName>
</protein>
<feature type="region of interest" description="Disordered" evidence="5">
    <location>
        <begin position="456"/>
        <end position="518"/>
    </location>
</feature>
<feature type="repeat" description="ANK" evidence="3">
    <location>
        <begin position="197"/>
        <end position="229"/>
    </location>
</feature>
<keyword evidence="2 3" id="KW-0040">ANK repeat</keyword>
<proteinExistence type="predicted"/>
<evidence type="ECO:0000256" key="2">
    <source>
        <dbReference type="ARBA" id="ARBA00023043"/>
    </source>
</evidence>
<comment type="caution">
    <text evidence="7">The sequence shown here is derived from an EMBL/GenBank/DDBJ whole genome shotgun (WGS) entry which is preliminary data.</text>
</comment>
<feature type="coiled-coil region" evidence="4">
    <location>
        <begin position="1197"/>
        <end position="1291"/>
    </location>
</feature>
<dbReference type="Gene3D" id="1.25.40.20">
    <property type="entry name" value="Ankyrin repeat-containing domain"/>
    <property type="match status" value="2"/>
</dbReference>
<dbReference type="EMBL" id="CAJNOK010011063">
    <property type="protein sequence ID" value="CAF1131204.1"/>
    <property type="molecule type" value="Genomic_DNA"/>
</dbReference>
<evidence type="ECO:0000313" key="8">
    <source>
        <dbReference type="Proteomes" id="UP000682733"/>
    </source>
</evidence>
<feature type="repeat" description="ANK" evidence="3">
    <location>
        <begin position="88"/>
        <end position="120"/>
    </location>
</feature>
<feature type="repeat" description="ANK" evidence="3">
    <location>
        <begin position="230"/>
        <end position="262"/>
    </location>
</feature>
<evidence type="ECO:0000256" key="1">
    <source>
        <dbReference type="ARBA" id="ARBA00022737"/>
    </source>
</evidence>
<feature type="compositionally biased region" description="Polar residues" evidence="5">
    <location>
        <begin position="337"/>
        <end position="351"/>
    </location>
</feature>
<dbReference type="Pfam" id="PF00023">
    <property type="entry name" value="Ank"/>
    <property type="match status" value="1"/>
</dbReference>
<keyword evidence="1" id="KW-0677">Repeat</keyword>
<feature type="coiled-coil region" evidence="4">
    <location>
        <begin position="1015"/>
        <end position="1122"/>
    </location>
</feature>
<dbReference type="PANTHER" id="PTHR24173">
    <property type="entry name" value="ANKYRIN REPEAT CONTAINING"/>
    <property type="match status" value="1"/>
</dbReference>
<gene>
    <name evidence="6" type="ORF">OVA965_LOCUS20662</name>
    <name evidence="7" type="ORF">TMI583_LOCUS21107</name>
</gene>
<feature type="compositionally biased region" description="Polar residues" evidence="5">
    <location>
        <begin position="13"/>
        <end position="32"/>
    </location>
</feature>
<feature type="region of interest" description="Disordered" evidence="5">
    <location>
        <begin position="290"/>
        <end position="351"/>
    </location>
</feature>
<dbReference type="SMART" id="SM00248">
    <property type="entry name" value="ANK"/>
    <property type="match status" value="6"/>
</dbReference>
<evidence type="ECO:0000256" key="4">
    <source>
        <dbReference type="SAM" id="Coils"/>
    </source>
</evidence>
<evidence type="ECO:0000256" key="3">
    <source>
        <dbReference type="PROSITE-ProRule" id="PRU00023"/>
    </source>
</evidence>
<dbReference type="PANTHER" id="PTHR24173:SF74">
    <property type="entry name" value="ANKYRIN REPEAT DOMAIN-CONTAINING PROTEIN 16"/>
    <property type="match status" value="1"/>
</dbReference>